<dbReference type="InterPro" id="IPR013783">
    <property type="entry name" value="Ig-like_fold"/>
</dbReference>
<dbReference type="PANTHER" id="PTHR11860:SF87">
    <property type="entry name" value="CMRF35-LIKE MOLECULE 8"/>
    <property type="match status" value="1"/>
</dbReference>
<protein>
    <recommendedName>
        <fullName evidence="4">Immunoglobulin V-set domain-containing protein</fullName>
    </recommendedName>
</protein>
<keyword evidence="3" id="KW-0472">Membrane</keyword>
<evidence type="ECO:0000256" key="3">
    <source>
        <dbReference type="ARBA" id="ARBA00023136"/>
    </source>
</evidence>
<accession>A0AAD7W9B4</accession>
<dbReference type="InterPro" id="IPR050671">
    <property type="entry name" value="CD300_family_receptors"/>
</dbReference>
<keyword evidence="6" id="KW-1185">Reference proteome</keyword>
<reference evidence="5" key="1">
    <citation type="journal article" date="2023" name="Science">
        <title>Genome structures resolve the early diversification of teleost fishes.</title>
        <authorList>
            <person name="Parey E."/>
            <person name="Louis A."/>
            <person name="Montfort J."/>
            <person name="Bouchez O."/>
            <person name="Roques C."/>
            <person name="Iampietro C."/>
            <person name="Lluch J."/>
            <person name="Castinel A."/>
            <person name="Donnadieu C."/>
            <person name="Desvignes T."/>
            <person name="Floi Bucao C."/>
            <person name="Jouanno E."/>
            <person name="Wen M."/>
            <person name="Mejri S."/>
            <person name="Dirks R."/>
            <person name="Jansen H."/>
            <person name="Henkel C."/>
            <person name="Chen W.J."/>
            <person name="Zahm M."/>
            <person name="Cabau C."/>
            <person name="Klopp C."/>
            <person name="Thompson A.W."/>
            <person name="Robinson-Rechavi M."/>
            <person name="Braasch I."/>
            <person name="Lecointre G."/>
            <person name="Bobe J."/>
            <person name="Postlethwait J.H."/>
            <person name="Berthelot C."/>
            <person name="Roest Crollius H."/>
            <person name="Guiguen Y."/>
        </authorList>
    </citation>
    <scope>NUCLEOTIDE SEQUENCE</scope>
    <source>
        <strain evidence="5">NC1722</strain>
    </source>
</reference>
<dbReference type="Proteomes" id="UP001221898">
    <property type="component" value="Unassembled WGS sequence"/>
</dbReference>
<evidence type="ECO:0000259" key="4">
    <source>
        <dbReference type="Pfam" id="PF07686"/>
    </source>
</evidence>
<proteinExistence type="predicted"/>
<dbReference type="GO" id="GO:0004888">
    <property type="term" value="F:transmembrane signaling receptor activity"/>
    <property type="evidence" value="ECO:0007669"/>
    <property type="project" value="TreeGrafter"/>
</dbReference>
<dbReference type="InterPro" id="IPR036179">
    <property type="entry name" value="Ig-like_dom_sf"/>
</dbReference>
<dbReference type="Pfam" id="PF07686">
    <property type="entry name" value="V-set"/>
    <property type="match status" value="1"/>
</dbReference>
<feature type="domain" description="Immunoglobulin V-set" evidence="4">
    <location>
        <begin position="12"/>
        <end position="57"/>
    </location>
</feature>
<gene>
    <name evidence="5" type="ORF">AAFF_G00151940</name>
</gene>
<dbReference type="AlphaFoldDB" id="A0AAD7W9B4"/>
<comment type="subcellular location">
    <subcellularLocation>
        <location evidence="1">Membrane</location>
    </subcellularLocation>
</comment>
<evidence type="ECO:0000313" key="6">
    <source>
        <dbReference type="Proteomes" id="UP001221898"/>
    </source>
</evidence>
<sequence>MDILHLDSAHSAQRKGDVSITDDPAQKVFTVTLRNLQEGDSGQYWCAAEINNGQDVGAYLYLKVTTGTPDLSVVKNRVTSVVGGSVSVFCRYGTTQLSVVRNVTE</sequence>
<organism evidence="5 6">
    <name type="scientific">Aldrovandia affinis</name>
    <dbReference type="NCBI Taxonomy" id="143900"/>
    <lineage>
        <taxon>Eukaryota</taxon>
        <taxon>Metazoa</taxon>
        <taxon>Chordata</taxon>
        <taxon>Craniata</taxon>
        <taxon>Vertebrata</taxon>
        <taxon>Euteleostomi</taxon>
        <taxon>Actinopterygii</taxon>
        <taxon>Neopterygii</taxon>
        <taxon>Teleostei</taxon>
        <taxon>Notacanthiformes</taxon>
        <taxon>Halosauridae</taxon>
        <taxon>Aldrovandia</taxon>
    </lineage>
</organism>
<dbReference type="SUPFAM" id="SSF48726">
    <property type="entry name" value="Immunoglobulin"/>
    <property type="match status" value="1"/>
</dbReference>
<keyword evidence="2" id="KW-0812">Transmembrane</keyword>
<evidence type="ECO:0000256" key="1">
    <source>
        <dbReference type="ARBA" id="ARBA00004370"/>
    </source>
</evidence>
<comment type="caution">
    <text evidence="5">The sequence shown here is derived from an EMBL/GenBank/DDBJ whole genome shotgun (WGS) entry which is preliminary data.</text>
</comment>
<evidence type="ECO:0000256" key="2">
    <source>
        <dbReference type="ARBA" id="ARBA00022692"/>
    </source>
</evidence>
<dbReference type="GO" id="GO:0005886">
    <property type="term" value="C:plasma membrane"/>
    <property type="evidence" value="ECO:0007669"/>
    <property type="project" value="TreeGrafter"/>
</dbReference>
<dbReference type="PANTHER" id="PTHR11860">
    <property type="entry name" value="POLYMERIC-IMMUNOGLOBULIN RECEPTOR"/>
    <property type="match status" value="1"/>
</dbReference>
<name>A0AAD7W9B4_9TELE</name>
<dbReference type="EMBL" id="JAINUG010000208">
    <property type="protein sequence ID" value="KAJ8387644.1"/>
    <property type="molecule type" value="Genomic_DNA"/>
</dbReference>
<dbReference type="InterPro" id="IPR013106">
    <property type="entry name" value="Ig_V-set"/>
</dbReference>
<dbReference type="Gene3D" id="2.60.40.10">
    <property type="entry name" value="Immunoglobulins"/>
    <property type="match status" value="1"/>
</dbReference>
<evidence type="ECO:0000313" key="5">
    <source>
        <dbReference type="EMBL" id="KAJ8387644.1"/>
    </source>
</evidence>